<evidence type="ECO:0000313" key="2">
    <source>
        <dbReference type="Proteomes" id="UP000814033"/>
    </source>
</evidence>
<reference evidence="1" key="2">
    <citation type="journal article" date="2022" name="New Phytol.">
        <title>Evolutionary transition to the ectomycorrhizal habit in the genomes of a hyperdiverse lineage of mushroom-forming fungi.</title>
        <authorList>
            <person name="Looney B."/>
            <person name="Miyauchi S."/>
            <person name="Morin E."/>
            <person name="Drula E."/>
            <person name="Courty P.E."/>
            <person name="Kohler A."/>
            <person name="Kuo A."/>
            <person name="LaButti K."/>
            <person name="Pangilinan J."/>
            <person name="Lipzen A."/>
            <person name="Riley R."/>
            <person name="Andreopoulos W."/>
            <person name="He G."/>
            <person name="Johnson J."/>
            <person name="Nolan M."/>
            <person name="Tritt A."/>
            <person name="Barry K.W."/>
            <person name="Grigoriev I.V."/>
            <person name="Nagy L.G."/>
            <person name="Hibbett D."/>
            <person name="Henrissat B."/>
            <person name="Matheny P.B."/>
            <person name="Labbe J."/>
            <person name="Martin F.M."/>
        </authorList>
    </citation>
    <scope>NUCLEOTIDE SEQUENCE</scope>
    <source>
        <strain evidence="1">FP105234-sp</strain>
    </source>
</reference>
<reference evidence="1" key="1">
    <citation type="submission" date="2021-02" db="EMBL/GenBank/DDBJ databases">
        <authorList>
            <consortium name="DOE Joint Genome Institute"/>
            <person name="Ahrendt S."/>
            <person name="Looney B.P."/>
            <person name="Miyauchi S."/>
            <person name="Morin E."/>
            <person name="Drula E."/>
            <person name="Courty P.E."/>
            <person name="Chicoki N."/>
            <person name="Fauchery L."/>
            <person name="Kohler A."/>
            <person name="Kuo A."/>
            <person name="Labutti K."/>
            <person name="Pangilinan J."/>
            <person name="Lipzen A."/>
            <person name="Riley R."/>
            <person name="Andreopoulos W."/>
            <person name="He G."/>
            <person name="Johnson J."/>
            <person name="Barry K.W."/>
            <person name="Grigoriev I.V."/>
            <person name="Nagy L."/>
            <person name="Hibbett D."/>
            <person name="Henrissat B."/>
            <person name="Matheny P.B."/>
            <person name="Labbe J."/>
            <person name="Martin F."/>
        </authorList>
    </citation>
    <scope>NUCLEOTIDE SEQUENCE</scope>
    <source>
        <strain evidence="1">FP105234-sp</strain>
    </source>
</reference>
<evidence type="ECO:0000313" key="1">
    <source>
        <dbReference type="EMBL" id="KAI0044593.1"/>
    </source>
</evidence>
<comment type="caution">
    <text evidence="1">The sequence shown here is derived from an EMBL/GenBank/DDBJ whole genome shotgun (WGS) entry which is preliminary data.</text>
</comment>
<keyword evidence="2" id="KW-1185">Reference proteome</keyword>
<organism evidence="1 2">
    <name type="scientific">Auriscalpium vulgare</name>
    <dbReference type="NCBI Taxonomy" id="40419"/>
    <lineage>
        <taxon>Eukaryota</taxon>
        <taxon>Fungi</taxon>
        <taxon>Dikarya</taxon>
        <taxon>Basidiomycota</taxon>
        <taxon>Agaricomycotina</taxon>
        <taxon>Agaricomycetes</taxon>
        <taxon>Russulales</taxon>
        <taxon>Auriscalpiaceae</taxon>
        <taxon>Auriscalpium</taxon>
    </lineage>
</organism>
<proteinExistence type="predicted"/>
<gene>
    <name evidence="1" type="ORF">FA95DRAFT_1574345</name>
</gene>
<sequence>MDPAYNTQKIVDLSDTELIALGFQGENVAPEIKRIVDMVRAHPENLGTMTCYMVDCVRRNYQIKAPPKPSEAETLYLELSNDSDARTVVAPDVISKYEMKFWYHGISGDPPELMWRSDLETNPFPVPPPGTNFFKIPAKNAHGVFNTPLNDVWDTVAPRILASMKAYGLKYSALKTVRFSTVEYGKDSDDESETFGPVVVWIAVRPNTTSAAAVRDATPDILHILADAQITDVVVEWYEGYPAVRLVDTRPSSDTTTRSTPA</sequence>
<dbReference type="EMBL" id="MU275977">
    <property type="protein sequence ID" value="KAI0044593.1"/>
    <property type="molecule type" value="Genomic_DNA"/>
</dbReference>
<protein>
    <submittedName>
        <fullName evidence="1">Uncharacterized protein</fullName>
    </submittedName>
</protein>
<name>A0ACB8RKC9_9AGAM</name>
<dbReference type="Proteomes" id="UP000814033">
    <property type="component" value="Unassembled WGS sequence"/>
</dbReference>
<accession>A0ACB8RKC9</accession>